<reference evidence="6" key="1">
    <citation type="submission" date="2019-10" db="EMBL/GenBank/DDBJ databases">
        <authorList>
            <consortium name="PulseNet: The National Subtyping Network for Foodborne Disease Surveillance"/>
            <person name="Tarr C.L."/>
            <person name="Trees E."/>
            <person name="Katz L.S."/>
            <person name="Carleton-Romer H.A."/>
            <person name="Stroika S."/>
            <person name="Kucerova Z."/>
            <person name="Roache K.F."/>
            <person name="Sabol A.L."/>
            <person name="Besser J."/>
            <person name="Gerner-Smidt P."/>
        </authorList>
    </citation>
    <scope>NUCLEOTIDE SEQUENCE</scope>
    <source>
        <strain evidence="6">PNUSAS109927</strain>
    </source>
</reference>
<evidence type="ECO:0000256" key="3">
    <source>
        <dbReference type="ARBA" id="ARBA00023125"/>
    </source>
</evidence>
<name>A0A633Q303_SALER</name>
<keyword evidence="3" id="KW-0238">DNA-binding</keyword>
<dbReference type="PRINTS" id="PR00039">
    <property type="entry name" value="HTHLYSR"/>
</dbReference>
<evidence type="ECO:0000256" key="1">
    <source>
        <dbReference type="ARBA" id="ARBA00009437"/>
    </source>
</evidence>
<organism evidence="6">
    <name type="scientific">Salmonella enterica</name>
    <name type="common">Salmonella choleraesuis</name>
    <dbReference type="NCBI Taxonomy" id="28901"/>
    <lineage>
        <taxon>Bacteria</taxon>
        <taxon>Pseudomonadati</taxon>
        <taxon>Pseudomonadota</taxon>
        <taxon>Gammaproteobacteria</taxon>
        <taxon>Enterobacterales</taxon>
        <taxon>Enterobacteriaceae</taxon>
        <taxon>Salmonella</taxon>
    </lineage>
</organism>
<dbReference type="InterPro" id="IPR036388">
    <property type="entry name" value="WH-like_DNA-bd_sf"/>
</dbReference>
<dbReference type="Pfam" id="PF03466">
    <property type="entry name" value="LysR_substrate"/>
    <property type="match status" value="1"/>
</dbReference>
<dbReference type="GO" id="GO:0003700">
    <property type="term" value="F:DNA-binding transcription factor activity"/>
    <property type="evidence" value="ECO:0007669"/>
    <property type="project" value="InterPro"/>
</dbReference>
<dbReference type="PANTHER" id="PTHR30118">
    <property type="entry name" value="HTH-TYPE TRANSCRIPTIONAL REGULATOR LEUO-RELATED"/>
    <property type="match status" value="1"/>
</dbReference>
<evidence type="ECO:0000313" key="6">
    <source>
        <dbReference type="EMBL" id="EDH3029106.1"/>
    </source>
</evidence>
<dbReference type="InterPro" id="IPR050389">
    <property type="entry name" value="LysR-type_TF"/>
</dbReference>
<feature type="domain" description="HTH lysR-type" evidence="5">
    <location>
        <begin position="12"/>
        <end position="69"/>
    </location>
</feature>
<gene>
    <name evidence="6" type="ORF">GC818_21745</name>
</gene>
<accession>A0A633Q303</accession>
<protein>
    <submittedName>
        <fullName evidence="6">LysR family transcriptional regulator</fullName>
    </submittedName>
</protein>
<dbReference type="EMBL" id="AAMHCR010000140">
    <property type="protein sequence ID" value="EDH3029106.1"/>
    <property type="molecule type" value="Genomic_DNA"/>
</dbReference>
<dbReference type="SUPFAM" id="SSF46785">
    <property type="entry name" value="Winged helix' DNA-binding domain"/>
    <property type="match status" value="1"/>
</dbReference>
<sequence>MLQHNLSKVIKNDVNLLITLYFLLKTRQVSKAAQQLFLGQPAVSHQLARLRQLFDDPLLVRSAGEMMLTPFAKRIFPSLELIVTDLELLLEKRSYNGYLRPMKHIYRVCVPEDVYIDEISLLLYDFTLQQGVKDVAFEVFTRYDQCISDLNDGNIDFFFGYSDKLSKNVCEVELIEIECFLAVRPGHPFAEKTVELNEVIEYPWIEILFRERIKSLSEELWGEAIMQMNCSLKTSSARTAIALLRHSNAISVFTEDVIDKYGLSKVNVKGKKLKIMNFLYWHKVMDNDKFHQYIKTEIFMKYISEKFSGDSS</sequence>
<dbReference type="GO" id="GO:0003677">
    <property type="term" value="F:DNA binding"/>
    <property type="evidence" value="ECO:0007669"/>
    <property type="project" value="UniProtKB-KW"/>
</dbReference>
<evidence type="ECO:0000256" key="2">
    <source>
        <dbReference type="ARBA" id="ARBA00023015"/>
    </source>
</evidence>
<dbReference type="InterPro" id="IPR036390">
    <property type="entry name" value="WH_DNA-bd_sf"/>
</dbReference>
<dbReference type="InterPro" id="IPR005119">
    <property type="entry name" value="LysR_subst-bd"/>
</dbReference>
<dbReference type="InterPro" id="IPR000847">
    <property type="entry name" value="LysR_HTH_N"/>
</dbReference>
<dbReference type="Gene3D" id="1.10.10.10">
    <property type="entry name" value="Winged helix-like DNA-binding domain superfamily/Winged helix DNA-binding domain"/>
    <property type="match status" value="1"/>
</dbReference>
<dbReference type="PROSITE" id="PS50931">
    <property type="entry name" value="HTH_LYSR"/>
    <property type="match status" value="1"/>
</dbReference>
<proteinExistence type="inferred from homology"/>
<dbReference type="Gene3D" id="3.40.190.10">
    <property type="entry name" value="Periplasmic binding protein-like II"/>
    <property type="match status" value="2"/>
</dbReference>
<dbReference type="PANTHER" id="PTHR30118:SF15">
    <property type="entry name" value="TRANSCRIPTIONAL REGULATORY PROTEIN"/>
    <property type="match status" value="1"/>
</dbReference>
<comment type="caution">
    <text evidence="6">The sequence shown here is derived from an EMBL/GenBank/DDBJ whole genome shotgun (WGS) entry which is preliminary data.</text>
</comment>
<keyword evidence="2" id="KW-0805">Transcription regulation</keyword>
<dbReference type="SUPFAM" id="SSF53850">
    <property type="entry name" value="Periplasmic binding protein-like II"/>
    <property type="match status" value="1"/>
</dbReference>
<comment type="similarity">
    <text evidence="1">Belongs to the LysR transcriptional regulatory family.</text>
</comment>
<keyword evidence="4" id="KW-0804">Transcription</keyword>
<evidence type="ECO:0000256" key="4">
    <source>
        <dbReference type="ARBA" id="ARBA00023163"/>
    </source>
</evidence>
<evidence type="ECO:0000259" key="5">
    <source>
        <dbReference type="PROSITE" id="PS50931"/>
    </source>
</evidence>
<dbReference type="Pfam" id="PF00126">
    <property type="entry name" value="HTH_1"/>
    <property type="match status" value="1"/>
</dbReference>
<dbReference type="AlphaFoldDB" id="A0A633Q303"/>